<dbReference type="UniPathway" id="UPA00068">
    <property type="reaction ID" value="UER00108"/>
</dbReference>
<keyword evidence="5" id="KW-0963">Cytoplasm</keyword>
<dbReference type="GO" id="GO:0006526">
    <property type="term" value="P:L-arginine biosynthetic process"/>
    <property type="evidence" value="ECO:0007669"/>
    <property type="project" value="UniProtKB-UniRule"/>
</dbReference>
<dbReference type="Pfam" id="PF01118">
    <property type="entry name" value="Semialdhyde_dh"/>
    <property type="match status" value="1"/>
</dbReference>
<dbReference type="InterPro" id="IPR000706">
    <property type="entry name" value="AGPR_type-1"/>
</dbReference>
<gene>
    <name evidence="5 8" type="primary">argC</name>
    <name evidence="8" type="ORF">KIY12_03640</name>
</gene>
<comment type="caution">
    <text evidence="8">The sequence shown here is derived from an EMBL/GenBank/DDBJ whole genome shotgun (WGS) entry which is preliminary data.</text>
</comment>
<dbReference type="GO" id="GO:0003942">
    <property type="term" value="F:N-acetyl-gamma-glutamyl-phosphate reductase activity"/>
    <property type="evidence" value="ECO:0007669"/>
    <property type="project" value="UniProtKB-UniRule"/>
</dbReference>
<evidence type="ECO:0000256" key="2">
    <source>
        <dbReference type="ARBA" id="ARBA00022605"/>
    </source>
</evidence>
<dbReference type="GO" id="GO:0051287">
    <property type="term" value="F:NAD binding"/>
    <property type="evidence" value="ECO:0007669"/>
    <property type="project" value="InterPro"/>
</dbReference>
<dbReference type="CDD" id="cd23934">
    <property type="entry name" value="AGPR_1_C"/>
    <property type="match status" value="1"/>
</dbReference>
<keyword evidence="3 5" id="KW-0521">NADP</keyword>
<dbReference type="Proteomes" id="UP000750197">
    <property type="component" value="Unassembled WGS sequence"/>
</dbReference>
<name>A0A8J7YNU2_9ARCH</name>
<dbReference type="InterPro" id="IPR050085">
    <property type="entry name" value="AGPR"/>
</dbReference>
<dbReference type="SMART" id="SM00859">
    <property type="entry name" value="Semialdhyde_dh"/>
    <property type="match status" value="1"/>
</dbReference>
<evidence type="ECO:0000256" key="1">
    <source>
        <dbReference type="ARBA" id="ARBA00022571"/>
    </source>
</evidence>
<comment type="function">
    <text evidence="5">Catalyzes the NADPH-dependent reduction of N-acetyl-5-glutamyl phosphate to yield N-acetyl-L-glutamate 5-semialdehyde.</text>
</comment>
<organism evidence="8 9">
    <name type="scientific">Candidatus Sysuiplasma superficiale</name>
    <dbReference type="NCBI Taxonomy" id="2823368"/>
    <lineage>
        <taxon>Archaea</taxon>
        <taxon>Methanobacteriati</taxon>
        <taxon>Thermoplasmatota</taxon>
        <taxon>Thermoplasmata</taxon>
        <taxon>Candidatus Sysuiplasmatales</taxon>
        <taxon>Candidatus Sysuiplasmataceae</taxon>
        <taxon>Candidatus Sysuiplasma</taxon>
    </lineage>
</organism>
<evidence type="ECO:0000256" key="3">
    <source>
        <dbReference type="ARBA" id="ARBA00022857"/>
    </source>
</evidence>
<keyword evidence="1 5" id="KW-0055">Arginine biosynthesis</keyword>
<feature type="active site" evidence="5 6">
    <location>
        <position position="152"/>
    </location>
</feature>
<keyword evidence="4 5" id="KW-0560">Oxidoreductase</keyword>
<dbReference type="InterPro" id="IPR058924">
    <property type="entry name" value="AGPR_dimerisation_dom"/>
</dbReference>
<dbReference type="CDD" id="cd17895">
    <property type="entry name" value="AGPR_1_N"/>
    <property type="match status" value="1"/>
</dbReference>
<feature type="domain" description="Semialdehyde dehydrogenase NAD-binding" evidence="7">
    <location>
        <begin position="7"/>
        <end position="144"/>
    </location>
</feature>
<dbReference type="Gene3D" id="3.40.50.720">
    <property type="entry name" value="NAD(P)-binding Rossmann-like Domain"/>
    <property type="match status" value="1"/>
</dbReference>
<dbReference type="InterPro" id="IPR023013">
    <property type="entry name" value="AGPR_AS"/>
</dbReference>
<dbReference type="EMBL" id="JAHEAC010000021">
    <property type="protein sequence ID" value="MBX8643800.1"/>
    <property type="molecule type" value="Genomic_DNA"/>
</dbReference>
<sequence>MSLETRKAGIVGAGGYTGYELIRIINTHPGLELAYVQSEGLAGRPVSSVYPWMKNDTVFSPRDELKGLFDTDIVFTCLPAGESMKIIPQLVDSGLRVVDLGPDYRLHPASAFESVYKTKHTDARNLQNSVYGLTEINRSMISEASVVANPGCYPTAALLALVPLSDIVGGSIVIDAKSGTSGAGKEPTLFTHHSEIGENIRPYSVNTHRHIAEISEVLSNITGRTQPFMFVPHLVPIVRGIEETIYLYDTDASEAEKRLSSFYADSPFVHIEHDCSLNMVSASNHCFIDVRQAGSNTILLVFIDNLMKGASGQAVQNANIMLSFPEEAGLTAAPSGVGR</sequence>
<comment type="similarity">
    <text evidence="5">Belongs to the NAGSA dehydrogenase family. Type 1 subfamily.</text>
</comment>
<evidence type="ECO:0000256" key="5">
    <source>
        <dbReference type="HAMAP-Rule" id="MF_00150"/>
    </source>
</evidence>
<dbReference type="PANTHER" id="PTHR32338">
    <property type="entry name" value="N-ACETYL-GAMMA-GLUTAMYL-PHOSPHATE REDUCTASE, CHLOROPLASTIC-RELATED-RELATED"/>
    <property type="match status" value="1"/>
</dbReference>
<dbReference type="Gene3D" id="3.30.360.10">
    <property type="entry name" value="Dihydrodipicolinate Reductase, domain 2"/>
    <property type="match status" value="1"/>
</dbReference>
<dbReference type="GO" id="GO:0005737">
    <property type="term" value="C:cytoplasm"/>
    <property type="evidence" value="ECO:0007669"/>
    <property type="project" value="UniProtKB-SubCell"/>
</dbReference>
<evidence type="ECO:0000256" key="6">
    <source>
        <dbReference type="PROSITE-ProRule" id="PRU10010"/>
    </source>
</evidence>
<dbReference type="InterPro" id="IPR000534">
    <property type="entry name" value="Semialdehyde_DH_NAD-bd"/>
</dbReference>
<dbReference type="PANTHER" id="PTHR32338:SF10">
    <property type="entry name" value="N-ACETYL-GAMMA-GLUTAMYL-PHOSPHATE REDUCTASE, CHLOROPLASTIC-RELATED"/>
    <property type="match status" value="1"/>
</dbReference>
<reference evidence="8" key="1">
    <citation type="submission" date="2021-05" db="EMBL/GenBank/DDBJ databases">
        <title>Genomic insights into ecological role and evolution of a novel Thermoplasmata order Candidatus Sysuiplasmatales.</title>
        <authorList>
            <person name="Yuan Y."/>
        </authorList>
    </citation>
    <scope>NUCLEOTIDE SEQUENCE</scope>
    <source>
        <strain evidence="8">TUT19-bin139</strain>
    </source>
</reference>
<dbReference type="PROSITE" id="PS01224">
    <property type="entry name" value="ARGC"/>
    <property type="match status" value="1"/>
</dbReference>
<dbReference type="AlphaFoldDB" id="A0A8J7YNU2"/>
<dbReference type="InterPro" id="IPR036291">
    <property type="entry name" value="NAD(P)-bd_dom_sf"/>
</dbReference>
<dbReference type="SUPFAM" id="SSF51735">
    <property type="entry name" value="NAD(P)-binding Rossmann-fold domains"/>
    <property type="match status" value="1"/>
</dbReference>
<comment type="pathway">
    <text evidence="5">Amino-acid biosynthesis; L-arginine biosynthesis; N(2)-acetyl-L-ornithine from L-glutamate: step 3/4.</text>
</comment>
<accession>A0A8J7YNU2</accession>
<dbReference type="HAMAP" id="MF_00150">
    <property type="entry name" value="ArgC_type1"/>
    <property type="match status" value="1"/>
</dbReference>
<protein>
    <recommendedName>
        <fullName evidence="5">N-acetyl-gamma-glutamyl-phosphate reductase</fullName>
        <shortName evidence="5">AGPR</shortName>
        <ecNumber evidence="5">1.2.1.38</ecNumber>
    </recommendedName>
    <alternativeName>
        <fullName evidence="5">N-acetyl-glutamate semialdehyde dehydrogenase</fullName>
        <shortName evidence="5">NAGSA dehydrogenase</shortName>
    </alternativeName>
</protein>
<evidence type="ECO:0000313" key="8">
    <source>
        <dbReference type="EMBL" id="MBX8643800.1"/>
    </source>
</evidence>
<comment type="catalytic activity">
    <reaction evidence="5">
        <text>N-acetyl-L-glutamate 5-semialdehyde + phosphate + NADP(+) = N-acetyl-L-glutamyl 5-phosphate + NADPH + H(+)</text>
        <dbReference type="Rhea" id="RHEA:21588"/>
        <dbReference type="ChEBI" id="CHEBI:15378"/>
        <dbReference type="ChEBI" id="CHEBI:29123"/>
        <dbReference type="ChEBI" id="CHEBI:43474"/>
        <dbReference type="ChEBI" id="CHEBI:57783"/>
        <dbReference type="ChEBI" id="CHEBI:57936"/>
        <dbReference type="ChEBI" id="CHEBI:58349"/>
        <dbReference type="EC" id="1.2.1.38"/>
    </reaction>
</comment>
<dbReference type="NCBIfam" id="TIGR01850">
    <property type="entry name" value="argC"/>
    <property type="match status" value="1"/>
</dbReference>
<evidence type="ECO:0000313" key="9">
    <source>
        <dbReference type="Proteomes" id="UP000750197"/>
    </source>
</evidence>
<dbReference type="SUPFAM" id="SSF55347">
    <property type="entry name" value="Glyceraldehyde-3-phosphate dehydrogenase-like, C-terminal domain"/>
    <property type="match status" value="1"/>
</dbReference>
<keyword evidence="2 5" id="KW-0028">Amino-acid biosynthesis</keyword>
<comment type="subcellular location">
    <subcellularLocation>
        <location evidence="5">Cytoplasm</location>
    </subcellularLocation>
</comment>
<evidence type="ECO:0000259" key="7">
    <source>
        <dbReference type="SMART" id="SM00859"/>
    </source>
</evidence>
<dbReference type="EC" id="1.2.1.38" evidence="5"/>
<dbReference type="GO" id="GO:0070401">
    <property type="term" value="F:NADP+ binding"/>
    <property type="evidence" value="ECO:0007669"/>
    <property type="project" value="InterPro"/>
</dbReference>
<evidence type="ECO:0000256" key="4">
    <source>
        <dbReference type="ARBA" id="ARBA00023002"/>
    </source>
</evidence>
<dbReference type="Pfam" id="PF22698">
    <property type="entry name" value="Semialdhyde_dhC_1"/>
    <property type="match status" value="1"/>
</dbReference>
<proteinExistence type="inferred from homology"/>